<proteinExistence type="predicted"/>
<gene>
    <name evidence="1" type="ORF">EHS15_00200</name>
</gene>
<reference evidence="1" key="1">
    <citation type="journal article" date="2019" name="PLoS Negl. Trop. Dis.">
        <title>Revisiting the worldwide diversity of Leptospira species in the environment.</title>
        <authorList>
            <person name="Vincent A.T."/>
            <person name="Schiettekatte O."/>
            <person name="Bourhy P."/>
            <person name="Veyrier F.J."/>
            <person name="Picardeau M."/>
        </authorList>
    </citation>
    <scope>NUCLEOTIDE SEQUENCE [LARGE SCALE GENOMIC DNA]</scope>
    <source>
        <strain evidence="1">201300427</strain>
    </source>
</reference>
<evidence type="ECO:0000313" key="1">
    <source>
        <dbReference type="EMBL" id="TGN20980.1"/>
    </source>
</evidence>
<dbReference type="OrthoDB" id="344946at2"/>
<dbReference type="EMBL" id="RQHW01000002">
    <property type="protein sequence ID" value="TGN20980.1"/>
    <property type="molecule type" value="Genomic_DNA"/>
</dbReference>
<name>A0A4R9M2J2_9LEPT</name>
<comment type="caution">
    <text evidence="1">The sequence shown here is derived from an EMBL/GenBank/DDBJ whole genome shotgun (WGS) entry which is preliminary data.</text>
</comment>
<organism evidence="1 2">
    <name type="scientific">Leptospira idonii</name>
    <dbReference type="NCBI Taxonomy" id="1193500"/>
    <lineage>
        <taxon>Bacteria</taxon>
        <taxon>Pseudomonadati</taxon>
        <taxon>Spirochaetota</taxon>
        <taxon>Spirochaetia</taxon>
        <taxon>Leptospirales</taxon>
        <taxon>Leptospiraceae</taxon>
        <taxon>Leptospira</taxon>
    </lineage>
</organism>
<accession>A0A4R9M2J2</accession>
<keyword evidence="2" id="KW-1185">Reference proteome</keyword>
<evidence type="ECO:0000313" key="2">
    <source>
        <dbReference type="Proteomes" id="UP000298058"/>
    </source>
</evidence>
<sequence>MSEEQNESTSKETLIVASKVKAYIKSKGFMTSGDAIEGLNEEVYRLIDKALERTSANKRTTARSTDF</sequence>
<evidence type="ECO:0008006" key="3">
    <source>
        <dbReference type="Google" id="ProtNLM"/>
    </source>
</evidence>
<dbReference type="Proteomes" id="UP000298058">
    <property type="component" value="Unassembled WGS sequence"/>
</dbReference>
<protein>
    <recommendedName>
        <fullName evidence="3">DUF1931 domain-containing protein</fullName>
    </recommendedName>
</protein>
<dbReference type="AlphaFoldDB" id="A0A4R9M2J2"/>
<dbReference type="RefSeq" id="WP_135758515.1">
    <property type="nucleotide sequence ID" value="NZ_RQHW01000002.1"/>
</dbReference>